<dbReference type="SUPFAM" id="SSF56988">
    <property type="entry name" value="Anthrax protective antigen"/>
    <property type="match status" value="1"/>
</dbReference>
<dbReference type="SMART" id="SM00758">
    <property type="entry name" value="PA14"/>
    <property type="match status" value="1"/>
</dbReference>
<evidence type="ECO:0000259" key="2">
    <source>
        <dbReference type="PROSITE" id="PS51820"/>
    </source>
</evidence>
<dbReference type="EMBL" id="MHIF01000010">
    <property type="protein sequence ID" value="OGY48788.1"/>
    <property type="molecule type" value="Genomic_DNA"/>
</dbReference>
<feature type="domain" description="Fibronectin type-III" evidence="1">
    <location>
        <begin position="43"/>
        <end position="132"/>
    </location>
</feature>
<dbReference type="PROSITE" id="PS50853">
    <property type="entry name" value="FN3"/>
    <property type="match status" value="1"/>
</dbReference>
<dbReference type="SMART" id="SM00060">
    <property type="entry name" value="FN3"/>
    <property type="match status" value="1"/>
</dbReference>
<evidence type="ECO:0008006" key="5">
    <source>
        <dbReference type="Google" id="ProtNLM"/>
    </source>
</evidence>
<dbReference type="Gene3D" id="3.90.182.10">
    <property type="entry name" value="Toxin - Anthrax Protective Antigen,domain 1"/>
    <property type="match status" value="1"/>
</dbReference>
<name>A0A1G1Y8X2_9BACT</name>
<dbReference type="AlphaFoldDB" id="A0A1G1Y8X2"/>
<evidence type="ECO:0000313" key="4">
    <source>
        <dbReference type="Proteomes" id="UP000178432"/>
    </source>
</evidence>
<proteinExistence type="predicted"/>
<evidence type="ECO:0000259" key="1">
    <source>
        <dbReference type="PROSITE" id="PS50853"/>
    </source>
</evidence>
<dbReference type="InterPro" id="IPR013783">
    <property type="entry name" value="Ig-like_fold"/>
</dbReference>
<feature type="domain" description="PA14" evidence="2">
    <location>
        <begin position="159"/>
        <end position="317"/>
    </location>
</feature>
<organism evidence="3 4">
    <name type="scientific">Candidatus Buchananbacteria bacterium RIFCSPHIGHO2_01_FULL_46_12</name>
    <dbReference type="NCBI Taxonomy" id="1797536"/>
    <lineage>
        <taxon>Bacteria</taxon>
        <taxon>Candidatus Buchananiibacteriota</taxon>
    </lineage>
</organism>
<dbReference type="SUPFAM" id="SSF49265">
    <property type="entry name" value="Fibronectin type III"/>
    <property type="match status" value="1"/>
</dbReference>
<dbReference type="InterPro" id="IPR011658">
    <property type="entry name" value="PA14_dom"/>
</dbReference>
<dbReference type="Proteomes" id="UP000178432">
    <property type="component" value="Unassembled WGS sequence"/>
</dbReference>
<dbReference type="InterPro" id="IPR036116">
    <property type="entry name" value="FN3_sf"/>
</dbReference>
<dbReference type="PROSITE" id="PS51820">
    <property type="entry name" value="PA14"/>
    <property type="match status" value="1"/>
</dbReference>
<accession>A0A1G1Y8X2</accession>
<dbReference type="Pfam" id="PF07691">
    <property type="entry name" value="PA14"/>
    <property type="match status" value="1"/>
</dbReference>
<dbReference type="InterPro" id="IPR003961">
    <property type="entry name" value="FN3_dom"/>
</dbReference>
<evidence type="ECO:0000313" key="3">
    <source>
        <dbReference type="EMBL" id="OGY48788.1"/>
    </source>
</evidence>
<sequence length="529" mass="58939">MNKIMTKKSINLAKKVICWQLVIFVLFGFLAPINEVNALEPLVISNVLVTNVTNSNATISWQTNRAAYGRVDYGIVANSLQWYLVTSQKLSQQSITVFGLSASTDYYFRLMANDDISNGISSIMSFKTAAGTNAGNTNYNYNAGAGACLADPSMGIDITKHVGYFGLYYSLPDNHPDVELPAGSAWTKVGRQNDWYNANYLSFSRIDKQLNFGDNFFPIPGKSNHFAVNWRAVMLVPENGNYTYSLTSDDDSWLLIDDQLVSNLGGLHPAKTENRTVQLTAGYHKLEIFYADRRHYGATFRFIPDSRLKFNPMPDGCSIQNIIDYSHLQNSGYTGNTGQVAGAEYDPNSVYLNGPNPKYTLMKALYKTNDSPDVWAILATNQRLYITSPASFNEYGLNWNKIKTVSRKTLESYPVASLVKLPDNPEVYYLHQRAEKRWLKLLIPTGTVFVSYPGNYWGNVARINSLDYAQYPTATLIKVSGKSTIYNISGNTKRPYSSDAAFRGAGNNWADISPVSQIHADSYLDGPAI</sequence>
<comment type="caution">
    <text evidence="3">The sequence shown here is derived from an EMBL/GenBank/DDBJ whole genome shotgun (WGS) entry which is preliminary data.</text>
</comment>
<reference evidence="3 4" key="1">
    <citation type="journal article" date="2016" name="Nat. Commun.">
        <title>Thousands of microbial genomes shed light on interconnected biogeochemical processes in an aquifer system.</title>
        <authorList>
            <person name="Anantharaman K."/>
            <person name="Brown C.T."/>
            <person name="Hug L.A."/>
            <person name="Sharon I."/>
            <person name="Castelle C.J."/>
            <person name="Probst A.J."/>
            <person name="Thomas B.C."/>
            <person name="Singh A."/>
            <person name="Wilkins M.J."/>
            <person name="Karaoz U."/>
            <person name="Brodie E.L."/>
            <person name="Williams K.H."/>
            <person name="Hubbard S.S."/>
            <person name="Banfield J.F."/>
        </authorList>
    </citation>
    <scope>NUCLEOTIDE SEQUENCE [LARGE SCALE GENOMIC DNA]</scope>
</reference>
<dbReference type="InterPro" id="IPR037524">
    <property type="entry name" value="PA14/GLEYA"/>
</dbReference>
<dbReference type="CDD" id="cd00063">
    <property type="entry name" value="FN3"/>
    <property type="match status" value="1"/>
</dbReference>
<dbReference type="Gene3D" id="2.60.40.10">
    <property type="entry name" value="Immunoglobulins"/>
    <property type="match status" value="1"/>
</dbReference>
<gene>
    <name evidence="3" type="ORF">A2663_01485</name>
</gene>
<protein>
    <recommendedName>
        <fullName evidence="5">PA14 domain-containing protein</fullName>
    </recommendedName>
</protein>